<evidence type="ECO:0000256" key="3">
    <source>
        <dbReference type="ARBA" id="ARBA00022840"/>
    </source>
</evidence>
<dbReference type="RefSeq" id="WP_018325959.1">
    <property type="nucleotide sequence ID" value="NZ_JACHBK010000013.1"/>
</dbReference>
<dbReference type="PROSITE" id="PS51733">
    <property type="entry name" value="BPL_LPL_CATALYTIC"/>
    <property type="match status" value="1"/>
</dbReference>
<evidence type="ECO:0000259" key="7">
    <source>
        <dbReference type="PROSITE" id="PS51733"/>
    </source>
</evidence>
<dbReference type="GO" id="GO:0005737">
    <property type="term" value="C:cytoplasm"/>
    <property type="evidence" value="ECO:0007669"/>
    <property type="project" value="TreeGrafter"/>
</dbReference>
<keyword evidence="4" id="KW-0092">Biotin</keyword>
<accession>A0A7W8UFA8</accession>
<dbReference type="Pfam" id="PF02237">
    <property type="entry name" value="BPL_C"/>
    <property type="match status" value="1"/>
</dbReference>
<keyword evidence="9" id="KW-1185">Reference proteome</keyword>
<name>A0A7W8UFA8_9HYPH</name>
<dbReference type="GO" id="GO:0005524">
    <property type="term" value="F:ATP binding"/>
    <property type="evidence" value="ECO:0007669"/>
    <property type="project" value="UniProtKB-KW"/>
</dbReference>
<protein>
    <recommendedName>
        <fullName evidence="5">biotin--[biotin carboxyl-carrier protein] ligase</fullName>
        <ecNumber evidence="5">6.3.4.15</ecNumber>
    </recommendedName>
</protein>
<dbReference type="EC" id="6.3.4.15" evidence="5"/>
<evidence type="ECO:0000313" key="8">
    <source>
        <dbReference type="EMBL" id="MBB5538319.1"/>
    </source>
</evidence>
<dbReference type="InterPro" id="IPR003142">
    <property type="entry name" value="BPL_C"/>
</dbReference>
<sequence length="255" mass="27215">MTDEDRIGRLALDDFRHTALGDVGSTNTECLIRARAGDPGLHWITATRQLEGRGRRGRAWASEPGNLYASLLLIDPAPMDRLHSLPLAVAVAVHRAIQAVMPPGSNPVSIKWPNDILIAGKKCCGILLEGEGLPDGRHALVIGCGINVARAPDHGLYPVTCLQAEGAAVSPEELFAHLFRSMGEVLSIWNRGQGIAEIIAQWRAAAGGIGQKITVNLPDRSLSGRFEGIDEDGRLMLDMGAGVVHRIAAGDVFFG</sequence>
<evidence type="ECO:0000256" key="5">
    <source>
        <dbReference type="ARBA" id="ARBA00024227"/>
    </source>
</evidence>
<evidence type="ECO:0000256" key="6">
    <source>
        <dbReference type="ARBA" id="ARBA00047846"/>
    </source>
</evidence>
<dbReference type="NCBIfam" id="TIGR00121">
    <property type="entry name" value="birA_ligase"/>
    <property type="match status" value="1"/>
</dbReference>
<keyword evidence="1 8" id="KW-0436">Ligase</keyword>
<dbReference type="InterPro" id="IPR045864">
    <property type="entry name" value="aa-tRNA-synth_II/BPL/LPL"/>
</dbReference>
<evidence type="ECO:0000256" key="1">
    <source>
        <dbReference type="ARBA" id="ARBA00022598"/>
    </source>
</evidence>
<dbReference type="Gene3D" id="3.30.930.10">
    <property type="entry name" value="Bira Bifunctional Protein, Domain 2"/>
    <property type="match status" value="1"/>
</dbReference>
<evidence type="ECO:0000256" key="2">
    <source>
        <dbReference type="ARBA" id="ARBA00022741"/>
    </source>
</evidence>
<evidence type="ECO:0000256" key="4">
    <source>
        <dbReference type="ARBA" id="ARBA00023267"/>
    </source>
</evidence>
<dbReference type="PANTHER" id="PTHR12835">
    <property type="entry name" value="BIOTIN PROTEIN LIGASE"/>
    <property type="match status" value="1"/>
</dbReference>
<proteinExistence type="predicted"/>
<dbReference type="Pfam" id="PF03099">
    <property type="entry name" value="BPL_LplA_LipB"/>
    <property type="match status" value="1"/>
</dbReference>
<dbReference type="GO" id="GO:0004077">
    <property type="term" value="F:biotin--[biotin carboxyl-carrier protein] ligase activity"/>
    <property type="evidence" value="ECO:0007669"/>
    <property type="project" value="UniProtKB-EC"/>
</dbReference>
<dbReference type="Gene3D" id="2.30.30.100">
    <property type="match status" value="1"/>
</dbReference>
<dbReference type="AlphaFoldDB" id="A0A7W8UFA8"/>
<comment type="caution">
    <text evidence="8">The sequence shown here is derived from an EMBL/GenBank/DDBJ whole genome shotgun (WGS) entry which is preliminary data.</text>
</comment>
<gene>
    <name evidence="8" type="ORF">GGD55_005049</name>
</gene>
<dbReference type="Proteomes" id="UP000585507">
    <property type="component" value="Unassembled WGS sequence"/>
</dbReference>
<organism evidence="8 9">
    <name type="scientific">Rhizobium giardinii</name>
    <dbReference type="NCBI Taxonomy" id="56731"/>
    <lineage>
        <taxon>Bacteria</taxon>
        <taxon>Pseudomonadati</taxon>
        <taxon>Pseudomonadota</taxon>
        <taxon>Alphaproteobacteria</taxon>
        <taxon>Hyphomicrobiales</taxon>
        <taxon>Rhizobiaceae</taxon>
        <taxon>Rhizobium/Agrobacterium group</taxon>
        <taxon>Rhizobium</taxon>
    </lineage>
</organism>
<reference evidence="8 9" key="1">
    <citation type="submission" date="2020-08" db="EMBL/GenBank/DDBJ databases">
        <title>Genomic Encyclopedia of Type Strains, Phase IV (KMG-V): Genome sequencing to study the core and pangenomes of soil and plant-associated prokaryotes.</title>
        <authorList>
            <person name="Whitman W."/>
        </authorList>
    </citation>
    <scope>NUCLEOTIDE SEQUENCE [LARGE SCALE GENOMIC DNA]</scope>
    <source>
        <strain evidence="8 9">SEMIA 4084</strain>
    </source>
</reference>
<dbReference type="InterPro" id="IPR004143">
    <property type="entry name" value="BPL_LPL_catalytic"/>
</dbReference>
<dbReference type="PANTHER" id="PTHR12835:SF5">
    <property type="entry name" value="BIOTIN--PROTEIN LIGASE"/>
    <property type="match status" value="1"/>
</dbReference>
<dbReference type="InterPro" id="IPR008988">
    <property type="entry name" value="Transcriptional_repressor_C"/>
</dbReference>
<comment type="catalytic activity">
    <reaction evidence="6">
        <text>biotin + L-lysyl-[protein] + ATP = N(6)-biotinyl-L-lysyl-[protein] + AMP + diphosphate + H(+)</text>
        <dbReference type="Rhea" id="RHEA:11756"/>
        <dbReference type="Rhea" id="RHEA-COMP:9752"/>
        <dbReference type="Rhea" id="RHEA-COMP:10505"/>
        <dbReference type="ChEBI" id="CHEBI:15378"/>
        <dbReference type="ChEBI" id="CHEBI:29969"/>
        <dbReference type="ChEBI" id="CHEBI:30616"/>
        <dbReference type="ChEBI" id="CHEBI:33019"/>
        <dbReference type="ChEBI" id="CHEBI:57586"/>
        <dbReference type="ChEBI" id="CHEBI:83144"/>
        <dbReference type="ChEBI" id="CHEBI:456215"/>
        <dbReference type="EC" id="6.3.4.15"/>
    </reaction>
</comment>
<dbReference type="CDD" id="cd16442">
    <property type="entry name" value="BPL"/>
    <property type="match status" value="1"/>
</dbReference>
<keyword evidence="3" id="KW-0067">ATP-binding</keyword>
<dbReference type="InterPro" id="IPR004408">
    <property type="entry name" value="Biotin_CoA_COase_ligase"/>
</dbReference>
<dbReference type="EMBL" id="JACHBK010000013">
    <property type="protein sequence ID" value="MBB5538319.1"/>
    <property type="molecule type" value="Genomic_DNA"/>
</dbReference>
<dbReference type="SUPFAM" id="SSF55681">
    <property type="entry name" value="Class II aaRS and biotin synthetases"/>
    <property type="match status" value="1"/>
</dbReference>
<keyword evidence="2" id="KW-0547">Nucleotide-binding</keyword>
<evidence type="ECO:0000313" key="9">
    <source>
        <dbReference type="Proteomes" id="UP000585507"/>
    </source>
</evidence>
<dbReference type="SUPFAM" id="SSF50037">
    <property type="entry name" value="C-terminal domain of transcriptional repressors"/>
    <property type="match status" value="1"/>
</dbReference>
<feature type="domain" description="BPL/LPL catalytic" evidence="7">
    <location>
        <begin position="13"/>
        <end position="190"/>
    </location>
</feature>